<evidence type="ECO:0000256" key="8">
    <source>
        <dbReference type="ARBA" id="ARBA00023295"/>
    </source>
</evidence>
<dbReference type="GeneID" id="29000928"/>
<evidence type="ECO:0000256" key="11">
    <source>
        <dbReference type="ARBA" id="ARBA00033473"/>
    </source>
</evidence>
<dbReference type="GO" id="GO:0000272">
    <property type="term" value="P:polysaccharide catabolic process"/>
    <property type="evidence" value="ECO:0007669"/>
    <property type="project" value="UniProtKB-KW"/>
</dbReference>
<dbReference type="Gene3D" id="1.50.10.10">
    <property type="match status" value="1"/>
</dbReference>
<feature type="region of interest" description="Disordered" evidence="12">
    <location>
        <begin position="126"/>
        <end position="148"/>
    </location>
</feature>
<dbReference type="EMBL" id="KV441004">
    <property type="protein sequence ID" value="OAD66288.1"/>
    <property type="molecule type" value="Genomic_DNA"/>
</dbReference>
<sequence length="598" mass="63961">MRLTNLWKPVLLLASLVGLTYAAVPASEVKLESYTYSNNVLSGKIYVKNIAYAKTVTVIYSDNSDSWSYSTEAAYTEPISGTNYEYWQFSTTVGSSGIHQFYIKYVVNGVSYYDNNGGQGKNYVVATSTSSPSSTSTGPDPTTPTGPVIVPTGTVAVPGGNSTISTWAKTQKATSFKMVLSNINPAGTVKGFIAASLSTSGPDYFYSWTRDSALVANMVSFMYSTEYAGDATVLGLLKDYVTFQVNEQSASTVCNCLGEPKFNKDGSSYTGSWGRPQNDGPAERASTLIAFAKTYAAQTSDSTYVSGTLKTAIFKDLDYIVTVWSNNCYDLWEEVNGLHFYTLMVMRHGLVKGAEFATANGDSTRATTYTNTANTIRAKIDTFWSSSKNYVSVTQNQSGGANKPSGLDVSVLIAANAAGLGDGFYTSGSDKILASAVAIENSFASIYSVNSNLPSWLGNAIGRYPEDTYNGNGNSQGNPWFIGIATYAELYYRAIIEWTIGSGISVNSVNLPFFQKFDSSITSGTTYAPGSAGFTTLTSKIALAADAYLSTVKYHGSTNGSFSEQFDRTSGTMTGARDLTWSHAAVITAIEAKSGLLV</sequence>
<dbReference type="InterPro" id="IPR012341">
    <property type="entry name" value="6hp_glycosidase-like_sf"/>
</dbReference>
<dbReference type="InParanoid" id="A0A167JM63"/>
<dbReference type="OrthoDB" id="6123450at2759"/>
<keyword evidence="4 13" id="KW-0732">Signal</keyword>
<dbReference type="InterPro" id="IPR011613">
    <property type="entry name" value="GH15-like"/>
</dbReference>
<evidence type="ECO:0000256" key="13">
    <source>
        <dbReference type="SAM" id="SignalP"/>
    </source>
</evidence>
<protein>
    <recommendedName>
        <fullName evidence="3">glucan 1,4-alpha-glucosidase</fullName>
        <ecNumber evidence="3">3.2.1.3</ecNumber>
    </recommendedName>
    <alternativeName>
        <fullName evidence="11">1,4-alpha-D-glucan glucohydrolase</fullName>
    </alternativeName>
    <alternativeName>
        <fullName evidence="10">Glucan 1,4-alpha-glucosidase</fullName>
    </alternativeName>
</protein>
<keyword evidence="7" id="KW-0119">Carbohydrate metabolism</keyword>
<keyword evidence="9" id="KW-0624">Polysaccharide degradation</keyword>
<dbReference type="FunCoup" id="A0A167JM63">
    <property type="interactions" value="71"/>
</dbReference>
<evidence type="ECO:0000259" key="14">
    <source>
        <dbReference type="PROSITE" id="PS51159"/>
    </source>
</evidence>
<comment type="catalytic activity">
    <reaction evidence="1">
        <text>Hydrolysis of terminal (1-&gt;4)-linked alpha-D-glucose residues successively from non-reducing ends of the chains with release of beta-D-glucose.</text>
        <dbReference type="EC" id="3.2.1.3"/>
    </reaction>
</comment>
<feature type="signal peptide" evidence="13">
    <location>
        <begin position="1"/>
        <end position="22"/>
    </location>
</feature>
<dbReference type="Proteomes" id="UP000077315">
    <property type="component" value="Unassembled WGS sequence"/>
</dbReference>
<dbReference type="InterPro" id="IPR008928">
    <property type="entry name" value="6-hairpin_glycosidase_sf"/>
</dbReference>
<keyword evidence="8" id="KW-0326">Glycosidase</keyword>
<dbReference type="Pfam" id="PF00723">
    <property type="entry name" value="Glyco_hydro_15"/>
    <property type="match status" value="1"/>
</dbReference>
<dbReference type="PANTHER" id="PTHR31616:SF12">
    <property type="entry name" value="GLUCOAMYLASE"/>
    <property type="match status" value="1"/>
</dbReference>
<evidence type="ECO:0000256" key="7">
    <source>
        <dbReference type="ARBA" id="ARBA00023277"/>
    </source>
</evidence>
<evidence type="ECO:0000256" key="5">
    <source>
        <dbReference type="ARBA" id="ARBA00022801"/>
    </source>
</evidence>
<dbReference type="PRINTS" id="PR00736">
    <property type="entry name" value="GLHYDRLASE15"/>
</dbReference>
<dbReference type="Gene3D" id="2.60.40.2440">
    <property type="entry name" value="Carbohydrate binding type-21 domain"/>
    <property type="match status" value="1"/>
</dbReference>
<evidence type="ECO:0000313" key="16">
    <source>
        <dbReference type="Proteomes" id="UP000077315"/>
    </source>
</evidence>
<evidence type="ECO:0000256" key="1">
    <source>
        <dbReference type="ARBA" id="ARBA00001863"/>
    </source>
</evidence>
<dbReference type="STRING" id="763407.A0A167JM63"/>
<gene>
    <name evidence="15" type="ORF">PHYBLDRAFT_33968</name>
</gene>
<keyword evidence="6" id="KW-0325">Glycoprotein</keyword>
<evidence type="ECO:0000256" key="6">
    <source>
        <dbReference type="ARBA" id="ARBA00023180"/>
    </source>
</evidence>
<dbReference type="GO" id="GO:0000324">
    <property type="term" value="C:fungal-type vacuole"/>
    <property type="evidence" value="ECO:0007669"/>
    <property type="project" value="TreeGrafter"/>
</dbReference>
<evidence type="ECO:0000256" key="2">
    <source>
        <dbReference type="ARBA" id="ARBA00006188"/>
    </source>
</evidence>
<feature type="chain" id="PRO_5007888914" description="glucan 1,4-alpha-glucosidase" evidence="13">
    <location>
        <begin position="23"/>
        <end position="598"/>
    </location>
</feature>
<name>A0A167JM63_PHYB8</name>
<feature type="domain" description="CBM21" evidence="14">
    <location>
        <begin position="21"/>
        <end position="124"/>
    </location>
</feature>
<dbReference type="Pfam" id="PF03370">
    <property type="entry name" value="CBM_21"/>
    <property type="match status" value="1"/>
</dbReference>
<dbReference type="PROSITE" id="PS51159">
    <property type="entry name" value="CBM21"/>
    <property type="match status" value="1"/>
</dbReference>
<proteinExistence type="inferred from homology"/>
<evidence type="ECO:0000256" key="12">
    <source>
        <dbReference type="SAM" id="MobiDB-lite"/>
    </source>
</evidence>
<evidence type="ECO:0000256" key="4">
    <source>
        <dbReference type="ARBA" id="ARBA00022729"/>
    </source>
</evidence>
<comment type="similarity">
    <text evidence="2">Belongs to the glycosyl hydrolase 15 family.</text>
</comment>
<dbReference type="SUPFAM" id="SSF48208">
    <property type="entry name" value="Six-hairpin glycosidases"/>
    <property type="match status" value="1"/>
</dbReference>
<dbReference type="InterPro" id="IPR005036">
    <property type="entry name" value="CBM21_dom"/>
</dbReference>
<keyword evidence="16" id="KW-1185">Reference proteome</keyword>
<keyword evidence="5 15" id="KW-0378">Hydrolase</keyword>
<dbReference type="EC" id="3.2.1.3" evidence="3"/>
<dbReference type="RefSeq" id="XP_018284328.1">
    <property type="nucleotide sequence ID" value="XM_018440022.1"/>
</dbReference>
<dbReference type="PANTHER" id="PTHR31616">
    <property type="entry name" value="TREHALASE"/>
    <property type="match status" value="1"/>
</dbReference>
<dbReference type="InterPro" id="IPR000165">
    <property type="entry name" value="Glucoamylase"/>
</dbReference>
<reference evidence="16" key="1">
    <citation type="submission" date="2015-06" db="EMBL/GenBank/DDBJ databases">
        <title>Expansion of signal transduction pathways in fungi by whole-genome duplication.</title>
        <authorList>
            <consortium name="DOE Joint Genome Institute"/>
            <person name="Corrochano L.M."/>
            <person name="Kuo A."/>
            <person name="Marcet-Houben M."/>
            <person name="Polaino S."/>
            <person name="Salamov A."/>
            <person name="Villalobos J.M."/>
            <person name="Alvarez M.I."/>
            <person name="Avalos J."/>
            <person name="Benito E.P."/>
            <person name="Benoit I."/>
            <person name="Burger G."/>
            <person name="Camino L.P."/>
            <person name="Canovas D."/>
            <person name="Cerda-Olmedo E."/>
            <person name="Cheng J.-F."/>
            <person name="Dominguez A."/>
            <person name="Elias M."/>
            <person name="Eslava A.P."/>
            <person name="Glaser F."/>
            <person name="Grimwood J."/>
            <person name="Gutierrez G."/>
            <person name="Heitman J."/>
            <person name="Henrissat B."/>
            <person name="Iturriaga E.A."/>
            <person name="Lang B.F."/>
            <person name="Lavin J.L."/>
            <person name="Lee S."/>
            <person name="Li W."/>
            <person name="Lindquist E."/>
            <person name="Lopez-Garcia S."/>
            <person name="Luque E.M."/>
            <person name="Marcos A.T."/>
            <person name="Martin J."/>
            <person name="McCluskey K."/>
            <person name="Medina H.R."/>
            <person name="Miralles-Duran A."/>
            <person name="Miyazaki A."/>
            <person name="Munoz-Torres E."/>
            <person name="Oguiza J.A."/>
            <person name="Ohm R."/>
            <person name="Olmedo M."/>
            <person name="Orejas M."/>
            <person name="Ortiz-Castellanos L."/>
            <person name="Pisabarro A.G."/>
            <person name="Rodriguez-Romero J."/>
            <person name="Ruiz-Herrera J."/>
            <person name="Ruiz-Vazquez R."/>
            <person name="Sanz C."/>
            <person name="Schackwitz W."/>
            <person name="Schmutz J."/>
            <person name="Shahriari M."/>
            <person name="Shelest E."/>
            <person name="Silva-Franco F."/>
            <person name="Soanes D."/>
            <person name="Syed K."/>
            <person name="Tagua V.G."/>
            <person name="Talbot N.J."/>
            <person name="Thon M."/>
            <person name="De vries R.P."/>
            <person name="Wiebenga A."/>
            <person name="Yadav J.S."/>
            <person name="Braun E.L."/>
            <person name="Baker S."/>
            <person name="Garre V."/>
            <person name="Horwitz B."/>
            <person name="Torres-Martinez S."/>
            <person name="Idnurm A."/>
            <person name="Herrera-Estrella A."/>
            <person name="Gabaldon T."/>
            <person name="Grigoriev I.V."/>
        </authorList>
    </citation>
    <scope>NUCLEOTIDE SEQUENCE [LARGE SCALE GENOMIC DNA]</scope>
    <source>
        <strain evidence="16">NRRL 1555(-)</strain>
    </source>
</reference>
<evidence type="ECO:0000256" key="10">
    <source>
        <dbReference type="ARBA" id="ARBA00033442"/>
    </source>
</evidence>
<evidence type="ECO:0000256" key="9">
    <source>
        <dbReference type="ARBA" id="ARBA00023326"/>
    </source>
</evidence>
<dbReference type="AlphaFoldDB" id="A0A167JM63"/>
<organism evidence="15 16">
    <name type="scientific">Phycomyces blakesleeanus (strain ATCC 8743b / DSM 1359 / FGSC 10004 / NBRC 33097 / NRRL 1555)</name>
    <dbReference type="NCBI Taxonomy" id="763407"/>
    <lineage>
        <taxon>Eukaryota</taxon>
        <taxon>Fungi</taxon>
        <taxon>Fungi incertae sedis</taxon>
        <taxon>Mucoromycota</taxon>
        <taxon>Mucoromycotina</taxon>
        <taxon>Mucoromycetes</taxon>
        <taxon>Mucorales</taxon>
        <taxon>Phycomycetaceae</taxon>
        <taxon>Phycomyces</taxon>
    </lineage>
</organism>
<dbReference type="InterPro" id="IPR038175">
    <property type="entry name" value="CBM21_dom_sf"/>
</dbReference>
<evidence type="ECO:0000256" key="3">
    <source>
        <dbReference type="ARBA" id="ARBA00012593"/>
    </source>
</evidence>
<dbReference type="VEuPathDB" id="FungiDB:PHYBLDRAFT_33968"/>
<dbReference type="GO" id="GO:0004339">
    <property type="term" value="F:glucan 1,4-alpha-glucosidase activity"/>
    <property type="evidence" value="ECO:0007669"/>
    <property type="project" value="UniProtKB-EC"/>
</dbReference>
<accession>A0A167JM63</accession>
<evidence type="ECO:0000313" key="15">
    <source>
        <dbReference type="EMBL" id="OAD66288.1"/>
    </source>
</evidence>